<proteinExistence type="evidence at transcript level"/>
<evidence type="ECO:0000313" key="1">
    <source>
        <dbReference type="EMBL" id="AFK49422.1"/>
    </source>
</evidence>
<reference evidence="1" key="1">
    <citation type="submission" date="2012-05" db="EMBL/GenBank/DDBJ databases">
        <authorList>
            <person name="Krishnakumar V."/>
            <person name="Cheung F."/>
            <person name="Xiao Y."/>
            <person name="Chan A."/>
            <person name="Moskal W.A."/>
            <person name="Town C.D."/>
        </authorList>
    </citation>
    <scope>NUCLEOTIDE SEQUENCE</scope>
</reference>
<sequence>MRGENHDTIHISSHSLRLIYVVWLKKRDLSMKKCRLTTESKTLYRFLLFDQFPHHIQATQVVFKFRLVHFPVNLIYSLSLFSSATTQP</sequence>
<dbReference type="EMBL" id="BT149628">
    <property type="protein sequence ID" value="AFK49422.1"/>
    <property type="molecule type" value="mRNA"/>
</dbReference>
<name>I3TA80_LOTJA</name>
<dbReference type="AlphaFoldDB" id="I3TA80"/>
<accession>I3TA80</accession>
<organism evidence="1">
    <name type="scientific">Lotus japonicus</name>
    <name type="common">Lotus corniculatus var. japonicus</name>
    <dbReference type="NCBI Taxonomy" id="34305"/>
    <lineage>
        <taxon>Eukaryota</taxon>
        <taxon>Viridiplantae</taxon>
        <taxon>Streptophyta</taxon>
        <taxon>Embryophyta</taxon>
        <taxon>Tracheophyta</taxon>
        <taxon>Spermatophyta</taxon>
        <taxon>Magnoliopsida</taxon>
        <taxon>eudicotyledons</taxon>
        <taxon>Gunneridae</taxon>
        <taxon>Pentapetalae</taxon>
        <taxon>rosids</taxon>
        <taxon>fabids</taxon>
        <taxon>Fabales</taxon>
        <taxon>Fabaceae</taxon>
        <taxon>Papilionoideae</taxon>
        <taxon>50 kb inversion clade</taxon>
        <taxon>NPAAA clade</taxon>
        <taxon>Hologalegina</taxon>
        <taxon>robinioid clade</taxon>
        <taxon>Loteae</taxon>
        <taxon>Lotus</taxon>
    </lineage>
</organism>
<protein>
    <submittedName>
        <fullName evidence="1">Uncharacterized protein</fullName>
    </submittedName>
</protein>